<sequence>MTVNGLMRPMKNLLPARTPPLACLLLAGALLIGSPLTRAGNIYTFVDEHGTTHFTDRKDDPRARLYWRDPNGPKGIEQTRQFDVLRRPPDWLMPHIETAANAHRIEPALLAALIAVESRYNPKARSPKGAMGLTQLMPQTAQRFGVRNAYDVQQNLHGGARYLAWLLDTFDNDVQLALAGFNAGEGAVMKHGRRIPPYAETQYYVPAVLAQLRLLRREAKEARNRY</sequence>
<evidence type="ECO:0000313" key="3">
    <source>
        <dbReference type="EMBL" id="GAA5165837.1"/>
    </source>
</evidence>
<accession>A0ABP9QQH5</accession>
<dbReference type="Proteomes" id="UP001500547">
    <property type="component" value="Unassembled WGS sequence"/>
</dbReference>
<proteinExistence type="inferred from homology"/>
<dbReference type="EMBL" id="BAABLD010000008">
    <property type="protein sequence ID" value="GAA5165837.1"/>
    <property type="molecule type" value="Genomic_DNA"/>
</dbReference>
<dbReference type="InterPro" id="IPR008258">
    <property type="entry name" value="Transglycosylase_SLT_dom_1"/>
</dbReference>
<evidence type="ECO:0000256" key="1">
    <source>
        <dbReference type="ARBA" id="ARBA00007734"/>
    </source>
</evidence>
<feature type="domain" description="Transglycosylase SLT" evidence="2">
    <location>
        <begin position="96"/>
        <end position="193"/>
    </location>
</feature>
<reference evidence="4" key="1">
    <citation type="journal article" date="2019" name="Int. J. Syst. Evol. Microbiol.">
        <title>The Global Catalogue of Microorganisms (GCM) 10K type strain sequencing project: providing services to taxonomists for standard genome sequencing and annotation.</title>
        <authorList>
            <consortium name="The Broad Institute Genomics Platform"/>
            <consortium name="The Broad Institute Genome Sequencing Center for Infectious Disease"/>
            <person name="Wu L."/>
            <person name="Ma J."/>
        </authorList>
    </citation>
    <scope>NUCLEOTIDE SEQUENCE [LARGE SCALE GENOMIC DNA]</scope>
    <source>
        <strain evidence="4">JCM 18715</strain>
    </source>
</reference>
<dbReference type="Pfam" id="PF01464">
    <property type="entry name" value="SLT"/>
    <property type="match status" value="1"/>
</dbReference>
<dbReference type="PANTHER" id="PTHR37423">
    <property type="entry name" value="SOLUBLE LYTIC MUREIN TRANSGLYCOSYLASE-RELATED"/>
    <property type="match status" value="1"/>
</dbReference>
<dbReference type="InterPro" id="IPR023346">
    <property type="entry name" value="Lysozyme-like_dom_sf"/>
</dbReference>
<protein>
    <recommendedName>
        <fullName evidence="2">Transglycosylase SLT domain-containing protein</fullName>
    </recommendedName>
</protein>
<evidence type="ECO:0000259" key="2">
    <source>
        <dbReference type="Pfam" id="PF01464"/>
    </source>
</evidence>
<evidence type="ECO:0000313" key="4">
    <source>
        <dbReference type="Proteomes" id="UP001500547"/>
    </source>
</evidence>
<dbReference type="CDD" id="cd00254">
    <property type="entry name" value="LT-like"/>
    <property type="match status" value="1"/>
</dbReference>
<gene>
    <name evidence="3" type="ORF">GCM10025770_22010</name>
</gene>
<name>A0ABP9QQH5_9RHOO</name>
<keyword evidence="4" id="KW-1185">Reference proteome</keyword>
<dbReference type="SUPFAM" id="SSF53955">
    <property type="entry name" value="Lysozyme-like"/>
    <property type="match status" value="1"/>
</dbReference>
<comment type="caution">
    <text evidence="3">The sequence shown here is derived from an EMBL/GenBank/DDBJ whole genome shotgun (WGS) entry which is preliminary data.</text>
</comment>
<dbReference type="Gene3D" id="1.10.530.10">
    <property type="match status" value="1"/>
</dbReference>
<organism evidence="3 4">
    <name type="scientific">Viridibacterium curvum</name>
    <dbReference type="NCBI Taxonomy" id="1101404"/>
    <lineage>
        <taxon>Bacteria</taxon>
        <taxon>Pseudomonadati</taxon>
        <taxon>Pseudomonadota</taxon>
        <taxon>Betaproteobacteria</taxon>
        <taxon>Rhodocyclales</taxon>
        <taxon>Rhodocyclaceae</taxon>
        <taxon>Viridibacterium</taxon>
    </lineage>
</organism>
<comment type="similarity">
    <text evidence="1">Belongs to the transglycosylase Slt family.</text>
</comment>
<dbReference type="PANTHER" id="PTHR37423:SF2">
    <property type="entry name" value="MEMBRANE-BOUND LYTIC MUREIN TRANSGLYCOSYLASE C"/>
    <property type="match status" value="1"/>
</dbReference>